<dbReference type="EMBL" id="AFCU01000186">
    <property type="protein sequence ID" value="EHC94118.1"/>
    <property type="molecule type" value="Genomic_DNA"/>
</dbReference>
<evidence type="ECO:0000256" key="1">
    <source>
        <dbReference type="SAM" id="Phobius"/>
    </source>
</evidence>
<proteinExistence type="predicted"/>
<comment type="caution">
    <text evidence="2">The sequence shown here is derived from an EMBL/GenBank/DDBJ whole genome shotgun (WGS) entry which is preliminary data.</text>
</comment>
<evidence type="ECO:0000313" key="2">
    <source>
        <dbReference type="EMBL" id="EHC94118.1"/>
    </source>
</evidence>
<feature type="transmembrane region" description="Helical" evidence="1">
    <location>
        <begin position="6"/>
        <end position="24"/>
    </location>
</feature>
<sequence>MLLSSLIFVNLTMILLMMGPLPFMRYSDTEFQIETMN</sequence>
<dbReference type="AlphaFoldDB" id="G5QV78"/>
<reference evidence="2 3" key="1">
    <citation type="journal article" date="2011" name="BMC Genomics">
        <title>Genome sequencing reveals diversification of virulence factor content and possible host adaptation in distinct subpopulations of Salmonella enterica.</title>
        <authorList>
            <person name="den Bakker H.C."/>
            <person name="Moreno Switt A.I."/>
            <person name="Govoni G."/>
            <person name="Cummings C.A."/>
            <person name="Ranieri M.L."/>
            <person name="Degoricija L."/>
            <person name="Hoelzer K."/>
            <person name="Rodriguez-Rivera L.D."/>
            <person name="Brown S."/>
            <person name="Bolchacova E."/>
            <person name="Furtado M.R."/>
            <person name="Wiedmann M."/>
        </authorList>
    </citation>
    <scope>NUCLEOTIDE SEQUENCE [LARGE SCALE GENOMIC DNA]</scope>
    <source>
        <strain evidence="2 3">A4-543</strain>
    </source>
</reference>
<keyword evidence="1" id="KW-0472">Membrane</keyword>
<keyword evidence="1" id="KW-1133">Transmembrane helix</keyword>
<dbReference type="PATRIC" id="fig|913082.3.peg.421"/>
<dbReference type="Proteomes" id="UP000005065">
    <property type="component" value="Unassembled WGS sequence"/>
</dbReference>
<evidence type="ECO:0000313" key="3">
    <source>
        <dbReference type="Proteomes" id="UP000005065"/>
    </source>
</evidence>
<name>G5QV78_SALSE</name>
<gene>
    <name evidence="2" type="ORF">LTSESEN_0537</name>
</gene>
<organism evidence="2 3">
    <name type="scientific">Salmonella enterica subsp. enterica serovar Senftenberg str. A4-543</name>
    <dbReference type="NCBI Taxonomy" id="913082"/>
    <lineage>
        <taxon>Bacteria</taxon>
        <taxon>Pseudomonadati</taxon>
        <taxon>Pseudomonadota</taxon>
        <taxon>Gammaproteobacteria</taxon>
        <taxon>Enterobacterales</taxon>
        <taxon>Enterobacteriaceae</taxon>
        <taxon>Salmonella</taxon>
    </lineage>
</organism>
<protein>
    <submittedName>
        <fullName evidence="2">Uncharacterized protein</fullName>
    </submittedName>
</protein>
<dbReference type="BioCyc" id="SENT913082:G120J-4184-MONOMER"/>
<keyword evidence="1" id="KW-0812">Transmembrane</keyword>
<accession>G5QV78</accession>